<accession>A0A9P6CSJ2</accession>
<gene>
    <name evidence="2" type="ORF">BDN70DRAFT_604315</name>
</gene>
<evidence type="ECO:0000256" key="1">
    <source>
        <dbReference type="SAM" id="MobiDB-lite"/>
    </source>
</evidence>
<name>A0A9P6CSJ2_9AGAR</name>
<organism evidence="2 3">
    <name type="scientific">Pholiota conissans</name>
    <dbReference type="NCBI Taxonomy" id="109636"/>
    <lineage>
        <taxon>Eukaryota</taxon>
        <taxon>Fungi</taxon>
        <taxon>Dikarya</taxon>
        <taxon>Basidiomycota</taxon>
        <taxon>Agaricomycotina</taxon>
        <taxon>Agaricomycetes</taxon>
        <taxon>Agaricomycetidae</taxon>
        <taxon>Agaricales</taxon>
        <taxon>Agaricineae</taxon>
        <taxon>Strophariaceae</taxon>
        <taxon>Pholiota</taxon>
    </lineage>
</organism>
<reference evidence="2" key="1">
    <citation type="submission" date="2020-11" db="EMBL/GenBank/DDBJ databases">
        <authorList>
            <consortium name="DOE Joint Genome Institute"/>
            <person name="Ahrendt S."/>
            <person name="Riley R."/>
            <person name="Andreopoulos W."/>
            <person name="Labutti K."/>
            <person name="Pangilinan J."/>
            <person name="Ruiz-Duenas F.J."/>
            <person name="Barrasa J.M."/>
            <person name="Sanchez-Garcia M."/>
            <person name="Camarero S."/>
            <person name="Miyauchi S."/>
            <person name="Serrano A."/>
            <person name="Linde D."/>
            <person name="Babiker R."/>
            <person name="Drula E."/>
            <person name="Ayuso-Fernandez I."/>
            <person name="Pacheco R."/>
            <person name="Padilla G."/>
            <person name="Ferreira P."/>
            <person name="Barriuso J."/>
            <person name="Kellner H."/>
            <person name="Castanera R."/>
            <person name="Alfaro M."/>
            <person name="Ramirez L."/>
            <person name="Pisabarro A.G."/>
            <person name="Kuo A."/>
            <person name="Tritt A."/>
            <person name="Lipzen A."/>
            <person name="He G."/>
            <person name="Yan M."/>
            <person name="Ng V."/>
            <person name="Cullen D."/>
            <person name="Martin F."/>
            <person name="Rosso M.-N."/>
            <person name="Henrissat B."/>
            <person name="Hibbett D."/>
            <person name="Martinez A.T."/>
            <person name="Grigoriev I.V."/>
        </authorList>
    </citation>
    <scope>NUCLEOTIDE SEQUENCE</scope>
    <source>
        <strain evidence="2">CIRM-BRFM 674</strain>
    </source>
</reference>
<comment type="caution">
    <text evidence="2">The sequence shown here is derived from an EMBL/GenBank/DDBJ whole genome shotgun (WGS) entry which is preliminary data.</text>
</comment>
<feature type="region of interest" description="Disordered" evidence="1">
    <location>
        <begin position="105"/>
        <end position="162"/>
    </location>
</feature>
<proteinExistence type="predicted"/>
<dbReference type="Proteomes" id="UP000807469">
    <property type="component" value="Unassembled WGS sequence"/>
</dbReference>
<dbReference type="AlphaFoldDB" id="A0A9P6CSJ2"/>
<evidence type="ECO:0000313" key="2">
    <source>
        <dbReference type="EMBL" id="KAF9471099.1"/>
    </source>
</evidence>
<sequence length="194" mass="21829">MPRDLETNKQTEPLDLEAAESLSDCPINFASKTTKPSPDPNHGMQPVLSDLLVYAQADHKASSDLIHRYYDQKTGQWDTQAFIRDRGNLSSVSAGHNPRVLHKQRTASLQKAIDDDRRKQEEKAKNRQQHIALKNIRRKIGTGSVHKSPKQPMMSQSTDNTSTTIDSTMTFTMTPGMATILNFRQGLSPVFRKL</sequence>
<protein>
    <submittedName>
        <fullName evidence="2">Uncharacterized protein</fullName>
    </submittedName>
</protein>
<keyword evidence="3" id="KW-1185">Reference proteome</keyword>
<feature type="region of interest" description="Disordered" evidence="1">
    <location>
        <begin position="1"/>
        <end position="42"/>
    </location>
</feature>
<dbReference type="EMBL" id="MU155761">
    <property type="protein sequence ID" value="KAF9471099.1"/>
    <property type="molecule type" value="Genomic_DNA"/>
</dbReference>
<feature type="compositionally biased region" description="Basic and acidic residues" evidence="1">
    <location>
        <begin position="112"/>
        <end position="125"/>
    </location>
</feature>
<evidence type="ECO:0000313" key="3">
    <source>
        <dbReference type="Proteomes" id="UP000807469"/>
    </source>
</evidence>